<name>A0A654LYL1_9ARCH</name>
<sequence>MSYIPNEYWTQRGKDYKKNFKYDDKFELQEQILIEYLKKYSFDSVLEVGCGFGRITKLLLNNFPGIKEYFAFDLSAHQVENAKLNINGVKNNEIVQFAVSDIQSLQITKKYDLVIASEVLMHVLPSEIEQIIQKLVGFSTKYVCNIDWFEEKIPKKAESFNFIHQYERIYNDLPSIKRVDRIPILKKKGFLSKVDVKQSIFFSELGD</sequence>
<dbReference type="EMBL" id="CP012850">
    <property type="protein sequence ID" value="ALI36077.1"/>
    <property type="molecule type" value="Genomic_DNA"/>
</dbReference>
<protein>
    <submittedName>
        <fullName evidence="2">Mg-protoporphyrin IX methyl transferase</fullName>
    </submittedName>
</protein>
<dbReference type="RefSeq" id="WP_196818414.1">
    <property type="nucleotide sequence ID" value="NZ_CP012850.1"/>
</dbReference>
<dbReference type="KEGG" id="taa:NMY3_01874"/>
<dbReference type="GO" id="GO:0016740">
    <property type="term" value="F:transferase activity"/>
    <property type="evidence" value="ECO:0007669"/>
    <property type="project" value="UniProtKB-KW"/>
</dbReference>
<dbReference type="OrthoDB" id="6243at2157"/>
<evidence type="ECO:0000313" key="2">
    <source>
        <dbReference type="EMBL" id="ALI36077.1"/>
    </source>
</evidence>
<keyword evidence="2" id="KW-0808">Transferase</keyword>
<feature type="domain" description="Methyltransferase type 12" evidence="1">
    <location>
        <begin position="46"/>
        <end position="135"/>
    </location>
</feature>
<dbReference type="Gene3D" id="3.40.50.150">
    <property type="entry name" value="Vaccinia Virus protein VP39"/>
    <property type="match status" value="1"/>
</dbReference>
<dbReference type="Proteomes" id="UP000058925">
    <property type="component" value="Chromosome"/>
</dbReference>
<evidence type="ECO:0000313" key="3">
    <source>
        <dbReference type="Proteomes" id="UP000058925"/>
    </source>
</evidence>
<proteinExistence type="predicted"/>
<keyword evidence="3" id="KW-1185">Reference proteome</keyword>
<reference evidence="3" key="1">
    <citation type="submission" date="2015-10" db="EMBL/GenBank/DDBJ databases">
        <title>Niche specialization of a soil ammonia-oxidizing archaeon, Candidatus Nitrosocosmicus oleophilus.</title>
        <authorList>
            <person name="Jung M.-Y."/>
            <person name="Rhee S.-K."/>
        </authorList>
    </citation>
    <scope>NUCLEOTIDE SEQUENCE [LARGE SCALE GENOMIC DNA]</scope>
    <source>
        <strain evidence="3">MY3</strain>
    </source>
</reference>
<accession>A0A654LYL1</accession>
<dbReference type="InterPro" id="IPR029063">
    <property type="entry name" value="SAM-dependent_MTases_sf"/>
</dbReference>
<organism evidence="2 3">
    <name type="scientific">Candidatus Nitrosocosmicus oleophilus</name>
    <dbReference type="NCBI Taxonomy" id="1353260"/>
    <lineage>
        <taxon>Archaea</taxon>
        <taxon>Nitrososphaerota</taxon>
        <taxon>Nitrososphaeria</taxon>
        <taxon>Nitrososphaerales</taxon>
        <taxon>Nitrososphaeraceae</taxon>
        <taxon>Candidatus Nitrosocosmicus</taxon>
    </lineage>
</organism>
<dbReference type="SUPFAM" id="SSF53335">
    <property type="entry name" value="S-adenosyl-L-methionine-dependent methyltransferases"/>
    <property type="match status" value="1"/>
</dbReference>
<evidence type="ECO:0000259" key="1">
    <source>
        <dbReference type="Pfam" id="PF08242"/>
    </source>
</evidence>
<dbReference type="AlphaFoldDB" id="A0A654LYL1"/>
<dbReference type="Pfam" id="PF08242">
    <property type="entry name" value="Methyltransf_12"/>
    <property type="match status" value="1"/>
</dbReference>
<gene>
    <name evidence="2" type="ORF">NMY3_01874</name>
</gene>
<dbReference type="PANTHER" id="PTHR43861">
    <property type="entry name" value="TRANS-ACONITATE 2-METHYLTRANSFERASE-RELATED"/>
    <property type="match status" value="1"/>
</dbReference>
<dbReference type="CDD" id="cd02440">
    <property type="entry name" value="AdoMet_MTases"/>
    <property type="match status" value="1"/>
</dbReference>
<dbReference type="GeneID" id="60421865"/>
<dbReference type="InterPro" id="IPR013217">
    <property type="entry name" value="Methyltransf_12"/>
</dbReference>